<dbReference type="Proteomes" id="UP000527143">
    <property type="component" value="Unassembled WGS sequence"/>
</dbReference>
<dbReference type="InterPro" id="IPR029767">
    <property type="entry name" value="WecB-like"/>
</dbReference>
<dbReference type="NCBIfam" id="TIGR00236">
    <property type="entry name" value="wecB"/>
    <property type="match status" value="1"/>
</dbReference>
<keyword evidence="8" id="KW-1185">Reference proteome</keyword>
<dbReference type="Pfam" id="PF02350">
    <property type="entry name" value="Epimerase_2"/>
    <property type="match status" value="1"/>
</dbReference>
<evidence type="ECO:0000256" key="5">
    <source>
        <dbReference type="RuleBase" id="RU003513"/>
    </source>
</evidence>
<organism evidence="7 8">
    <name type="scientific">Sphingomonas xinjiangensis</name>
    <dbReference type="NCBI Taxonomy" id="643568"/>
    <lineage>
        <taxon>Bacteria</taxon>
        <taxon>Pseudomonadati</taxon>
        <taxon>Pseudomonadota</taxon>
        <taxon>Alphaproteobacteria</taxon>
        <taxon>Sphingomonadales</taxon>
        <taxon>Sphingomonadaceae</taxon>
        <taxon>Sphingomonas</taxon>
    </lineage>
</organism>
<dbReference type="PANTHER" id="PTHR43174">
    <property type="entry name" value="UDP-N-ACETYLGLUCOSAMINE 2-EPIMERASE"/>
    <property type="match status" value="1"/>
</dbReference>
<dbReference type="PANTHER" id="PTHR43174:SF2">
    <property type="entry name" value="UDP-N-ACETYLGLUCOSAMINE 2-EPIMERASE"/>
    <property type="match status" value="1"/>
</dbReference>
<evidence type="ECO:0000256" key="2">
    <source>
        <dbReference type="ARBA" id="ARBA00036080"/>
    </source>
</evidence>
<keyword evidence="1 5" id="KW-0413">Isomerase</keyword>
<gene>
    <name evidence="7" type="ORF">FHT02_004039</name>
</gene>
<dbReference type="GO" id="GO:0008761">
    <property type="term" value="F:UDP-N-acetylglucosamine 2-epimerase activity"/>
    <property type="evidence" value="ECO:0007669"/>
    <property type="project" value="UniProtKB-EC"/>
</dbReference>
<evidence type="ECO:0000259" key="6">
    <source>
        <dbReference type="Pfam" id="PF02350"/>
    </source>
</evidence>
<dbReference type="AlphaFoldDB" id="A0A840YSX8"/>
<comment type="caution">
    <text evidence="7">The sequence shown here is derived from an EMBL/GenBank/DDBJ whole genome shotgun (WGS) entry which is preliminary data.</text>
</comment>
<dbReference type="EMBL" id="JACIJF010000025">
    <property type="protein sequence ID" value="MBB5712778.1"/>
    <property type="molecule type" value="Genomic_DNA"/>
</dbReference>
<dbReference type="RefSeq" id="WP_184091565.1">
    <property type="nucleotide sequence ID" value="NZ_JACIJF010000025.1"/>
</dbReference>
<comment type="similarity">
    <text evidence="3 5">Belongs to the UDP-N-acetylglucosamine 2-epimerase family.</text>
</comment>
<evidence type="ECO:0000256" key="4">
    <source>
        <dbReference type="ARBA" id="ARBA00038858"/>
    </source>
</evidence>
<evidence type="ECO:0000313" key="7">
    <source>
        <dbReference type="EMBL" id="MBB5712778.1"/>
    </source>
</evidence>
<dbReference type="CDD" id="cd03786">
    <property type="entry name" value="GTB_UDP-GlcNAc_2-Epimerase"/>
    <property type="match status" value="1"/>
</dbReference>
<dbReference type="InterPro" id="IPR003331">
    <property type="entry name" value="UDP_GlcNAc_Epimerase_2_dom"/>
</dbReference>
<sequence length="371" mass="41008">MKVMSIFGTRPEAIKLAPVIRAFELEPSVEHITCVTGQHREMLDQVLGLFRIKPAFDLNVMRPRQKLSELSANVLQTVDNVLAETNPDWVIVQGDTTSAFAAGLAAFHRKINVAHVEAGLRTGNIMSPWPEEMNRRLLTPITSLHFPPTARSQANLLAENVHPDRIVVTGNTVIDALYSIVDRLDQEPTLRERAGRGMSFLSDERRLILVTGHRRENFGEGLRQICIAIKALAERGDVDIVYPVHLNPSVQEVVHEMLGNALNVHLIPPLEYLSFVYLLKHAYIVITDSGGIQEEAPALDKPVLVTRDSTERPEAVDAGSARLVGPSADRLLTEARRLLDDPVAYADMIKGGSPYGDGHAARRIVERIMAG</sequence>
<dbReference type="EC" id="5.1.3.14" evidence="4"/>
<feature type="domain" description="UDP-N-acetylglucosamine 2-epimerase" evidence="6">
    <location>
        <begin position="23"/>
        <end position="368"/>
    </location>
</feature>
<dbReference type="SUPFAM" id="SSF53756">
    <property type="entry name" value="UDP-Glycosyltransferase/glycogen phosphorylase"/>
    <property type="match status" value="1"/>
</dbReference>
<proteinExistence type="inferred from homology"/>
<evidence type="ECO:0000256" key="1">
    <source>
        <dbReference type="ARBA" id="ARBA00023235"/>
    </source>
</evidence>
<evidence type="ECO:0000313" key="8">
    <source>
        <dbReference type="Proteomes" id="UP000527143"/>
    </source>
</evidence>
<comment type="catalytic activity">
    <reaction evidence="2">
        <text>UDP-N-acetyl-alpha-D-glucosamine = UDP-N-acetyl-alpha-D-mannosamine</text>
        <dbReference type="Rhea" id="RHEA:17213"/>
        <dbReference type="ChEBI" id="CHEBI:57705"/>
        <dbReference type="ChEBI" id="CHEBI:68623"/>
        <dbReference type="EC" id="5.1.3.14"/>
    </reaction>
</comment>
<accession>A0A840YSX8</accession>
<evidence type="ECO:0000256" key="3">
    <source>
        <dbReference type="ARBA" id="ARBA00038209"/>
    </source>
</evidence>
<dbReference type="Gene3D" id="3.40.50.2000">
    <property type="entry name" value="Glycogen Phosphorylase B"/>
    <property type="match status" value="2"/>
</dbReference>
<protein>
    <recommendedName>
        <fullName evidence="4">UDP-N-acetylglucosamine 2-epimerase (non-hydrolyzing)</fullName>
        <ecNumber evidence="4">5.1.3.14</ecNumber>
    </recommendedName>
</protein>
<name>A0A840YSX8_9SPHN</name>
<reference evidence="7 8" key="1">
    <citation type="submission" date="2020-08" db="EMBL/GenBank/DDBJ databases">
        <title>Genomic Encyclopedia of Type Strains, Phase IV (KMG-IV): sequencing the most valuable type-strain genomes for metagenomic binning, comparative biology and taxonomic classification.</title>
        <authorList>
            <person name="Goeker M."/>
        </authorList>
    </citation>
    <scope>NUCLEOTIDE SEQUENCE [LARGE SCALE GENOMIC DNA]</scope>
    <source>
        <strain evidence="7 8">DSM 26736</strain>
    </source>
</reference>